<accession>A0A8E1ZY71</accession>
<evidence type="ECO:0000256" key="1">
    <source>
        <dbReference type="SAM" id="Phobius"/>
    </source>
</evidence>
<dbReference type="AlphaFoldDB" id="A0A8E1ZY71"/>
<organism evidence="2 3">
    <name type="scientific">Macellibacteroides fermentans</name>
    <dbReference type="NCBI Taxonomy" id="879969"/>
    <lineage>
        <taxon>Bacteria</taxon>
        <taxon>Pseudomonadati</taxon>
        <taxon>Bacteroidota</taxon>
        <taxon>Bacteroidia</taxon>
        <taxon>Bacteroidales</taxon>
        <taxon>Porphyromonadaceae</taxon>
        <taxon>Macellibacteroides</taxon>
    </lineage>
</organism>
<feature type="transmembrane region" description="Helical" evidence="1">
    <location>
        <begin position="50"/>
        <end position="70"/>
    </location>
</feature>
<reference evidence="2 3" key="1">
    <citation type="submission" date="2020-07" db="EMBL/GenBank/DDBJ databases">
        <title>Genomic Encyclopedia of Type Strains, Phase IV (KMG-IV): sequencing the most valuable type-strain genomes for metagenomic binning, comparative biology and taxonomic classification.</title>
        <authorList>
            <person name="Goeker M."/>
        </authorList>
    </citation>
    <scope>NUCLEOTIDE SEQUENCE [LARGE SCALE GENOMIC DNA]</scope>
    <source>
        <strain evidence="2 3">DSM 23697</strain>
    </source>
</reference>
<name>A0A8E1ZY71_9PORP</name>
<keyword evidence="1" id="KW-1133">Transmembrane helix</keyword>
<protein>
    <submittedName>
        <fullName evidence="2">Uncharacterized protein</fullName>
    </submittedName>
</protein>
<keyword evidence="1" id="KW-0472">Membrane</keyword>
<gene>
    <name evidence="2" type="ORF">F5613_002831</name>
</gene>
<evidence type="ECO:0000313" key="2">
    <source>
        <dbReference type="EMBL" id="NYI50669.1"/>
    </source>
</evidence>
<sequence>MIQIKPFLFDFTSGPGFGEYYTYSPGFESQADFAGDILYITDKKTCIKTAVVVLCCILPCSSLSFVMALVNATKEHFYYGLDNPENMYPFLIRILVLYELIR</sequence>
<proteinExistence type="predicted"/>
<comment type="caution">
    <text evidence="2">The sequence shown here is derived from an EMBL/GenBank/DDBJ whole genome shotgun (WGS) entry which is preliminary data.</text>
</comment>
<keyword evidence="1" id="KW-0812">Transmembrane</keyword>
<dbReference type="RefSeq" id="WP_179400151.1">
    <property type="nucleotide sequence ID" value="NZ_JACCCY010000004.1"/>
</dbReference>
<dbReference type="Proteomes" id="UP000574332">
    <property type="component" value="Unassembled WGS sequence"/>
</dbReference>
<evidence type="ECO:0000313" key="3">
    <source>
        <dbReference type="Proteomes" id="UP000574332"/>
    </source>
</evidence>
<keyword evidence="3" id="KW-1185">Reference proteome</keyword>
<dbReference type="EMBL" id="JACCCY010000004">
    <property type="protein sequence ID" value="NYI50669.1"/>
    <property type="molecule type" value="Genomic_DNA"/>
</dbReference>